<dbReference type="AlphaFoldDB" id="A0A6V7HJ49"/>
<reference evidence="2" key="1">
    <citation type="submission" date="2020-07" db="EMBL/GenBank/DDBJ databases">
        <authorList>
            <person name="Nazaruddin N."/>
        </authorList>
    </citation>
    <scope>NUCLEOTIDE SEQUENCE</scope>
</reference>
<keyword evidence="3" id="KW-1185">Reference proteome</keyword>
<dbReference type="Proteomes" id="UP000752696">
    <property type="component" value="Unassembled WGS sequence"/>
</dbReference>
<gene>
    <name evidence="2" type="ORF">MHI_LOCUS940675</name>
</gene>
<feature type="region of interest" description="Disordered" evidence="1">
    <location>
        <begin position="1"/>
        <end position="25"/>
    </location>
</feature>
<accession>A0A6V7HJ49</accession>
<feature type="non-terminal residue" evidence="2">
    <location>
        <position position="68"/>
    </location>
</feature>
<evidence type="ECO:0000256" key="1">
    <source>
        <dbReference type="SAM" id="MobiDB-lite"/>
    </source>
</evidence>
<organism evidence="2 3">
    <name type="scientific">Heterotrigona itama</name>
    <dbReference type="NCBI Taxonomy" id="395501"/>
    <lineage>
        <taxon>Eukaryota</taxon>
        <taxon>Metazoa</taxon>
        <taxon>Ecdysozoa</taxon>
        <taxon>Arthropoda</taxon>
        <taxon>Hexapoda</taxon>
        <taxon>Insecta</taxon>
        <taxon>Pterygota</taxon>
        <taxon>Neoptera</taxon>
        <taxon>Endopterygota</taxon>
        <taxon>Hymenoptera</taxon>
        <taxon>Apocrita</taxon>
        <taxon>Aculeata</taxon>
        <taxon>Apoidea</taxon>
        <taxon>Anthophila</taxon>
        <taxon>Apidae</taxon>
        <taxon>Heterotrigona</taxon>
    </lineage>
</organism>
<evidence type="ECO:0000313" key="3">
    <source>
        <dbReference type="Proteomes" id="UP000752696"/>
    </source>
</evidence>
<proteinExistence type="predicted"/>
<name>A0A6V7HJ49_9HYME</name>
<comment type="caution">
    <text evidence="2">The sequence shown here is derived from an EMBL/GenBank/DDBJ whole genome shotgun (WGS) entry which is preliminary data.</text>
</comment>
<sequence length="68" mass="7973">MTIVKQGRPILAGKTSQETLRERERGRKLWQGRGIDREVEKKVSPILRQREYRILFTDAASPHSLQRT</sequence>
<protein>
    <submittedName>
        <fullName evidence="2">Uncharacterized protein</fullName>
    </submittedName>
</protein>
<dbReference type="EMBL" id="CAJDYZ010012058">
    <property type="protein sequence ID" value="CAD1480516.1"/>
    <property type="molecule type" value="Genomic_DNA"/>
</dbReference>
<evidence type="ECO:0000313" key="2">
    <source>
        <dbReference type="EMBL" id="CAD1480516.1"/>
    </source>
</evidence>